<organism evidence="2 3">
    <name type="scientific">Burkholderia latens</name>
    <dbReference type="NCBI Taxonomy" id="488446"/>
    <lineage>
        <taxon>Bacteria</taxon>
        <taxon>Pseudomonadati</taxon>
        <taxon>Pseudomonadota</taxon>
        <taxon>Betaproteobacteria</taxon>
        <taxon>Burkholderiales</taxon>
        <taxon>Burkholderiaceae</taxon>
        <taxon>Burkholderia</taxon>
        <taxon>Burkholderia cepacia complex</taxon>
    </lineage>
</organism>
<dbReference type="AlphaFoldDB" id="A0A6P2NLK4"/>
<proteinExistence type="predicted"/>
<evidence type="ECO:0000256" key="1">
    <source>
        <dbReference type="SAM" id="MobiDB-lite"/>
    </source>
</evidence>
<name>A0A6P2NLK4_9BURK</name>
<evidence type="ECO:0000313" key="2">
    <source>
        <dbReference type="EMBL" id="VWB95555.1"/>
    </source>
</evidence>
<reference evidence="2 3" key="1">
    <citation type="submission" date="2019-09" db="EMBL/GenBank/DDBJ databases">
        <authorList>
            <person name="Depoorter E."/>
        </authorList>
    </citation>
    <scope>NUCLEOTIDE SEQUENCE [LARGE SCALE GENOMIC DNA]</scope>
    <source>
        <strain evidence="2">LMG 24064</strain>
    </source>
</reference>
<dbReference type="EMBL" id="CABVPL010000040">
    <property type="protein sequence ID" value="VWB95555.1"/>
    <property type="molecule type" value="Genomic_DNA"/>
</dbReference>
<sequence>MVERAQRGGPHAAWPGQYRERQRLARARRPVRRGEPCQRFGKQQRAVVARRILARFVPDDRCVEPPFVVLREQVRRHPQVHFQRQPRILPVQAGQHGRQVRHGDVLADAERQPVRAGRDCAERLVVRVEQRAGGRQEVLAVGRELDDPRRAREQRLAEVRLEPLQLQADGRLRGAERVGGAREAREIGDQHERAHRIEVEDFHFRCKWMKY</sequence>
<evidence type="ECO:0000313" key="3">
    <source>
        <dbReference type="Proteomes" id="UP000494222"/>
    </source>
</evidence>
<accession>A0A6P2NLK4</accession>
<gene>
    <name evidence="2" type="ORF">BLA24064_04546</name>
</gene>
<dbReference type="Proteomes" id="UP000494222">
    <property type="component" value="Unassembled WGS sequence"/>
</dbReference>
<protein>
    <submittedName>
        <fullName evidence="2">Uncharacterized protein</fullName>
    </submittedName>
</protein>
<feature type="region of interest" description="Disordered" evidence="1">
    <location>
        <begin position="1"/>
        <end position="40"/>
    </location>
</feature>